<dbReference type="EMBL" id="DYUC01000004">
    <property type="protein sequence ID" value="HJG85470.1"/>
    <property type="molecule type" value="Genomic_DNA"/>
</dbReference>
<evidence type="ECO:0000313" key="3">
    <source>
        <dbReference type="Proteomes" id="UP000760668"/>
    </source>
</evidence>
<name>A0A921MJI9_9FIRM</name>
<gene>
    <name evidence="2" type="ORF">K8V01_00345</name>
</gene>
<protein>
    <recommendedName>
        <fullName evidence="1">DUF6774 domain-containing protein</fullName>
    </recommendedName>
</protein>
<dbReference type="Proteomes" id="UP000760668">
    <property type="component" value="Unassembled WGS sequence"/>
</dbReference>
<dbReference type="InterPro" id="IPR046665">
    <property type="entry name" value="DUF6774"/>
</dbReference>
<dbReference type="Pfam" id="PF20564">
    <property type="entry name" value="DUF6774"/>
    <property type="match status" value="1"/>
</dbReference>
<organism evidence="2 3">
    <name type="scientific">Pseudoflavonifractor capillosus</name>
    <dbReference type="NCBI Taxonomy" id="106588"/>
    <lineage>
        <taxon>Bacteria</taxon>
        <taxon>Bacillati</taxon>
        <taxon>Bacillota</taxon>
        <taxon>Clostridia</taxon>
        <taxon>Eubacteriales</taxon>
        <taxon>Oscillospiraceae</taxon>
        <taxon>Pseudoflavonifractor</taxon>
    </lineage>
</organism>
<evidence type="ECO:0000313" key="2">
    <source>
        <dbReference type="EMBL" id="HJG85470.1"/>
    </source>
</evidence>
<comment type="caution">
    <text evidence="2">The sequence shown here is derived from an EMBL/GenBank/DDBJ whole genome shotgun (WGS) entry which is preliminary data.</text>
</comment>
<feature type="domain" description="DUF6774" evidence="1">
    <location>
        <begin position="29"/>
        <end position="53"/>
    </location>
</feature>
<reference evidence="2" key="2">
    <citation type="submission" date="2021-09" db="EMBL/GenBank/DDBJ databases">
        <authorList>
            <person name="Gilroy R."/>
        </authorList>
    </citation>
    <scope>NUCLEOTIDE SEQUENCE</scope>
    <source>
        <strain evidence="2">CHK179-5677</strain>
    </source>
</reference>
<dbReference type="AlphaFoldDB" id="A0A921MJI9"/>
<reference evidence="2" key="1">
    <citation type="journal article" date="2021" name="PeerJ">
        <title>Extensive microbial diversity within the chicken gut microbiome revealed by metagenomics and culture.</title>
        <authorList>
            <person name="Gilroy R."/>
            <person name="Ravi A."/>
            <person name="Getino M."/>
            <person name="Pursley I."/>
            <person name="Horton D.L."/>
            <person name="Alikhan N.F."/>
            <person name="Baker D."/>
            <person name="Gharbi K."/>
            <person name="Hall N."/>
            <person name="Watson M."/>
            <person name="Adriaenssens E.M."/>
            <person name="Foster-Nyarko E."/>
            <person name="Jarju S."/>
            <person name="Secka A."/>
            <person name="Antonio M."/>
            <person name="Oren A."/>
            <person name="Chaudhuri R.R."/>
            <person name="La Ragione R."/>
            <person name="Hildebrand F."/>
            <person name="Pallen M.J."/>
        </authorList>
    </citation>
    <scope>NUCLEOTIDE SEQUENCE</scope>
    <source>
        <strain evidence="2">CHK179-5677</strain>
    </source>
</reference>
<sequence length="63" mass="6717">MSKCHRSSGELMPVLAALVSAQLSRGLSDDDLVLTAAFFTALGDNLALIAAGRREPEQTCRIK</sequence>
<dbReference type="RefSeq" id="WP_294532887.1">
    <property type="nucleotide sequence ID" value="NZ_DYUC01000004.1"/>
</dbReference>
<proteinExistence type="predicted"/>
<accession>A0A921MJI9</accession>
<evidence type="ECO:0000259" key="1">
    <source>
        <dbReference type="Pfam" id="PF20564"/>
    </source>
</evidence>